<dbReference type="InterPro" id="IPR025110">
    <property type="entry name" value="AMP-bd_C"/>
</dbReference>
<name>A0A4D4LCW7_STRVO</name>
<dbReference type="InterPro" id="IPR000873">
    <property type="entry name" value="AMP-dep_synth/lig_dom"/>
</dbReference>
<sequence>MLTSGTTGPPKRIALTLEGLAHAVHGATRHHEGDRADAPPRLRDATSIIDLPLFNITSYLDIAMTTAAGRRICLMRRFEPTAWGRAVRDHRVVVALLVPAAMRMVLDARIPKEWLSSLRVVRSGSAPLDPKLAEAFEDHYGLPVIVSYGATEFSGALAGLTMADRRRWGTAKRGSVGRAHPGVELRVIDPADGREVGPGAVGVLLARAPQIAGSEPGGWARTNDLARIDEDGFLFIEGRVDDVIIRGGFKVDPRAVVEVLRRHPDVADAAVAPLPDPRLGQVPAAAVVLAPSRQDWPHAELEPALQDWVRGHLAPYAVPVRIRSVEALPRTPTLKVAQRQLLDLLRS</sequence>
<evidence type="ECO:0000256" key="1">
    <source>
        <dbReference type="ARBA" id="ARBA00006432"/>
    </source>
</evidence>
<comment type="caution">
    <text evidence="5">The sequence shown here is derived from an EMBL/GenBank/DDBJ whole genome shotgun (WGS) entry which is preliminary data.</text>
</comment>
<keyword evidence="2" id="KW-0436">Ligase</keyword>
<accession>A0A4D4LCW7</accession>
<dbReference type="PANTHER" id="PTHR24096">
    <property type="entry name" value="LONG-CHAIN-FATTY-ACID--COA LIGASE"/>
    <property type="match status" value="1"/>
</dbReference>
<dbReference type="Proteomes" id="UP000301309">
    <property type="component" value="Unassembled WGS sequence"/>
</dbReference>
<dbReference type="InterPro" id="IPR042099">
    <property type="entry name" value="ANL_N_sf"/>
</dbReference>
<keyword evidence="6" id="KW-1185">Reference proteome</keyword>
<dbReference type="Gene3D" id="3.40.50.12780">
    <property type="entry name" value="N-terminal domain of ligase-like"/>
    <property type="match status" value="1"/>
</dbReference>
<dbReference type="GO" id="GO:0016405">
    <property type="term" value="F:CoA-ligase activity"/>
    <property type="evidence" value="ECO:0007669"/>
    <property type="project" value="TreeGrafter"/>
</dbReference>
<evidence type="ECO:0000313" key="5">
    <source>
        <dbReference type="EMBL" id="GDY58955.1"/>
    </source>
</evidence>
<feature type="domain" description="AMP-binding enzyme C-terminal" evidence="4">
    <location>
        <begin position="258"/>
        <end position="333"/>
    </location>
</feature>
<organism evidence="5 6">
    <name type="scientific">Streptomyces violaceusniger</name>
    <dbReference type="NCBI Taxonomy" id="68280"/>
    <lineage>
        <taxon>Bacteria</taxon>
        <taxon>Bacillati</taxon>
        <taxon>Actinomycetota</taxon>
        <taxon>Actinomycetes</taxon>
        <taxon>Kitasatosporales</taxon>
        <taxon>Streptomycetaceae</taxon>
        <taxon>Streptomyces</taxon>
        <taxon>Streptomyces violaceusniger group</taxon>
    </lineage>
</organism>
<dbReference type="AlphaFoldDB" id="A0A4D4LCW7"/>
<dbReference type="Gene3D" id="3.30.300.30">
    <property type="match status" value="1"/>
</dbReference>
<evidence type="ECO:0000259" key="3">
    <source>
        <dbReference type="Pfam" id="PF00501"/>
    </source>
</evidence>
<proteinExistence type="inferred from homology"/>
<dbReference type="OrthoDB" id="3444674at2"/>
<dbReference type="PANTHER" id="PTHR24096:SF149">
    <property type="entry name" value="AMP-BINDING DOMAIN-CONTAINING PROTEIN-RELATED"/>
    <property type="match status" value="1"/>
</dbReference>
<dbReference type="InterPro" id="IPR045851">
    <property type="entry name" value="AMP-bd_C_sf"/>
</dbReference>
<dbReference type="CDD" id="cd04433">
    <property type="entry name" value="AFD_class_I"/>
    <property type="match status" value="1"/>
</dbReference>
<gene>
    <name evidence="5" type="ORF">SVIO_095780</name>
</gene>
<reference evidence="5 6" key="1">
    <citation type="journal article" date="2020" name="Int. J. Syst. Evol. Microbiol.">
        <title>Reclassification of Streptomyces castelarensis and Streptomyces sporoclivatus as later heterotypic synonyms of Streptomyces antimycoticus.</title>
        <authorList>
            <person name="Komaki H."/>
            <person name="Tamura T."/>
        </authorList>
    </citation>
    <scope>NUCLEOTIDE SEQUENCE [LARGE SCALE GENOMIC DNA]</scope>
    <source>
        <strain evidence="5 6">NBRC 13459</strain>
    </source>
</reference>
<dbReference type="Pfam" id="PF13193">
    <property type="entry name" value="AMP-binding_C"/>
    <property type="match status" value="1"/>
</dbReference>
<dbReference type="SUPFAM" id="SSF56801">
    <property type="entry name" value="Acetyl-CoA synthetase-like"/>
    <property type="match status" value="1"/>
</dbReference>
<evidence type="ECO:0000259" key="4">
    <source>
        <dbReference type="Pfam" id="PF13193"/>
    </source>
</evidence>
<dbReference type="Pfam" id="PF00501">
    <property type="entry name" value="AMP-binding"/>
    <property type="match status" value="1"/>
</dbReference>
<evidence type="ECO:0000313" key="6">
    <source>
        <dbReference type="Proteomes" id="UP000301309"/>
    </source>
</evidence>
<evidence type="ECO:0000256" key="2">
    <source>
        <dbReference type="ARBA" id="ARBA00022598"/>
    </source>
</evidence>
<dbReference type="EMBL" id="BJHW01000002">
    <property type="protein sequence ID" value="GDY58955.1"/>
    <property type="molecule type" value="Genomic_DNA"/>
</dbReference>
<comment type="similarity">
    <text evidence="1">Belongs to the ATP-dependent AMP-binding enzyme family.</text>
</comment>
<protein>
    <submittedName>
        <fullName evidence="5">Uncharacterized protein</fullName>
    </submittedName>
</protein>
<feature type="domain" description="AMP-dependent synthetase/ligase" evidence="3">
    <location>
        <begin position="1"/>
        <end position="212"/>
    </location>
</feature>